<protein>
    <submittedName>
        <fullName evidence="5">Exo 1,3/1,4-beta-D-glucan glucohydrolase</fullName>
    </submittedName>
</protein>
<dbReference type="AlphaFoldDB" id="A0A9X1JND0"/>
<keyword evidence="6" id="KW-1185">Reference proteome</keyword>
<reference evidence="5" key="1">
    <citation type="submission" date="2021-04" db="EMBL/GenBank/DDBJ databases">
        <authorList>
            <person name="Pira H."/>
            <person name="Risdian C."/>
            <person name="Wink J."/>
        </authorList>
    </citation>
    <scope>NUCLEOTIDE SEQUENCE</scope>
    <source>
        <strain evidence="5">WH158</strain>
    </source>
</reference>
<dbReference type="Pfam" id="PF00933">
    <property type="entry name" value="Glyco_hydro_3"/>
    <property type="match status" value="1"/>
</dbReference>
<organism evidence="5 6">
    <name type="scientific">Erythrobacter crassostreae</name>
    <dbReference type="NCBI Taxonomy" id="2828328"/>
    <lineage>
        <taxon>Bacteria</taxon>
        <taxon>Pseudomonadati</taxon>
        <taxon>Pseudomonadota</taxon>
        <taxon>Alphaproteobacteria</taxon>
        <taxon>Sphingomonadales</taxon>
        <taxon>Erythrobacteraceae</taxon>
        <taxon>Erythrobacter/Porphyrobacter group</taxon>
        <taxon>Erythrobacter</taxon>
    </lineage>
</organism>
<feature type="domain" description="ExoP galactose-binding-like" evidence="4">
    <location>
        <begin position="673"/>
        <end position="821"/>
    </location>
</feature>
<dbReference type="Pfam" id="PF18559">
    <property type="entry name" value="Exop_C"/>
    <property type="match status" value="1"/>
</dbReference>
<evidence type="ECO:0000259" key="4">
    <source>
        <dbReference type="Pfam" id="PF18559"/>
    </source>
</evidence>
<name>A0A9X1JND0_9SPHN</name>
<feature type="compositionally biased region" description="Basic and acidic residues" evidence="1">
    <location>
        <begin position="18"/>
        <end position="31"/>
    </location>
</feature>
<evidence type="ECO:0000313" key="5">
    <source>
        <dbReference type="EMBL" id="MBV7260334.1"/>
    </source>
</evidence>
<dbReference type="InterPro" id="IPR001764">
    <property type="entry name" value="Glyco_hydro_3_N"/>
</dbReference>
<proteinExistence type="predicted"/>
<evidence type="ECO:0000259" key="2">
    <source>
        <dbReference type="Pfam" id="PF00933"/>
    </source>
</evidence>
<dbReference type="GO" id="GO:0008422">
    <property type="term" value="F:beta-glucosidase activity"/>
    <property type="evidence" value="ECO:0007669"/>
    <property type="project" value="TreeGrafter"/>
</dbReference>
<feature type="domain" description="Glycoside hydrolase family 3 C-terminal" evidence="3">
    <location>
        <begin position="427"/>
        <end position="636"/>
    </location>
</feature>
<dbReference type="Pfam" id="PF01915">
    <property type="entry name" value="Glyco_hydro_3_C"/>
    <property type="match status" value="1"/>
</dbReference>
<feature type="domain" description="Glycoside hydrolase family 3 N-terminal" evidence="2">
    <location>
        <begin position="62"/>
        <end position="386"/>
    </location>
</feature>
<dbReference type="InterPro" id="IPR051915">
    <property type="entry name" value="Cellulose_Degrad_GH3"/>
</dbReference>
<comment type="caution">
    <text evidence="5">The sequence shown here is derived from an EMBL/GenBank/DDBJ whole genome shotgun (WGS) entry which is preliminary data.</text>
</comment>
<evidence type="ECO:0000256" key="1">
    <source>
        <dbReference type="SAM" id="MobiDB-lite"/>
    </source>
</evidence>
<sequence length="833" mass="88607">MATVSHAKANGVAASSSDHTETSSSVEREPGSIRAEIWPEVTAVPLDPAIEAEIDAIMAKMTLEQKVGQTMQADSGAVTPEEVKKYRLGSVLSGGNSAPGPLPYADAATWLKTADAYWEASTDDEDVEVAIPIIWGIDAVHGHTNLLGATVFPHNVGLGAARDPDLIERIMTVTAKELVVSGHDWTFAPTLAVPRDDRWGRGYEGFSEDPKIVASYSDRIVKGLQGTFGADDFMTSGKIISAAKHWTGDGATDGGRDQGDASISEEDLRDIHTTGYLPALEAQVQTVMVSFSSWQGVKMTGNKGIITDVLKDRMNFNGFVVSDWNAHGQIPGCSNTDCAQAFNAGIDMFMAPDSWKGLYESTLKHVKSGTIPMERLNDAVRRILRVKLQYKLFDRGAPSTRAGAGNTDLLANAEHRAIAREAVRKSLVLLKNNDSLLPLDAGKRVLVVGDGADSIAKASGGWTLSWQGGTHTNEEFPGGQSILAGIQEAVAAAGGTVIFDEDGTGDHDADVVIAVYGEDAYAEFQGDRPNLDFDDGDFDTALLGGYRAKGMPVVSVFLSGRPLWVNPEINASDAFVAAWLPGSEGGGISDVLFQRDPSFDFTGKLSFSWPKLPTQATLNVGDADYDPLFAYGFGLSVSDTANLGPLSEETGLDAGANQSSDILFSGGQPKGGWSLYGVIDGTQTRLNSTSWDGGDLVYSGFDRLAQEDSLRIDWLTGGPVMRLATHDRADFARQSNGAMEMSFFVRNLGDNPAKLRVGIGCEALSDCADGVPVTVASDEWQEVRLSLACFADQGADMSSVGTGFIMRSDSAASIAISEIKLAPDLDALRDCGD</sequence>
<dbReference type="GO" id="GO:0009251">
    <property type="term" value="P:glucan catabolic process"/>
    <property type="evidence" value="ECO:0007669"/>
    <property type="project" value="TreeGrafter"/>
</dbReference>
<dbReference type="Proteomes" id="UP001138681">
    <property type="component" value="Unassembled WGS sequence"/>
</dbReference>
<dbReference type="PANTHER" id="PTHR30620">
    <property type="entry name" value="PERIPLASMIC BETA-GLUCOSIDASE-RELATED"/>
    <property type="match status" value="1"/>
</dbReference>
<dbReference type="EMBL" id="JAGSPC010000004">
    <property type="protein sequence ID" value="MBV7260334.1"/>
    <property type="molecule type" value="Genomic_DNA"/>
</dbReference>
<evidence type="ECO:0000259" key="3">
    <source>
        <dbReference type="Pfam" id="PF01915"/>
    </source>
</evidence>
<dbReference type="InterPro" id="IPR002772">
    <property type="entry name" value="Glyco_hydro_3_C"/>
</dbReference>
<feature type="region of interest" description="Disordered" evidence="1">
    <location>
        <begin position="1"/>
        <end position="33"/>
    </location>
</feature>
<evidence type="ECO:0000313" key="6">
    <source>
        <dbReference type="Proteomes" id="UP001138681"/>
    </source>
</evidence>
<gene>
    <name evidence="5" type="ORF">KCG46_12205</name>
</gene>
<accession>A0A9X1JND0</accession>
<dbReference type="PANTHER" id="PTHR30620:SF77">
    <property type="entry name" value="LYSOSOMAL BETA GLUCOSIDASE-LIKE"/>
    <property type="match status" value="1"/>
</dbReference>
<dbReference type="InterPro" id="IPR041443">
    <property type="entry name" value="Exop_C"/>
</dbReference>